<dbReference type="AlphaFoldDB" id="A0A1B0G7A9"/>
<dbReference type="EnsemblMetazoa" id="GMOY009202-RA">
    <property type="protein sequence ID" value="GMOY009202-PA"/>
    <property type="gene ID" value="GMOY009202"/>
</dbReference>
<accession>A0A1B0G7A9</accession>
<sequence length="190" mass="22627">MWPSYWLYRGLDWGYRRQYVHLPVYIHRTYLQAKIIQYGIISLGLLNANSPKALEYLSAYFFRKKEYRKPNLGEDLRQVVQSKEFENNVKATAPFLVTGMLAWPLYWGYRGIGWHRYRNTEILPLYIRKTFYRAKAMELMILMTACFRDENRVQALTWFSVDLPNSYVVHGNDSVLLFTETRSTDPSKET</sequence>
<keyword evidence="2" id="KW-1185">Reference proteome</keyword>
<proteinExistence type="predicted"/>
<protein>
    <submittedName>
        <fullName evidence="1">Uncharacterized protein</fullName>
    </submittedName>
</protein>
<organism evidence="1 2">
    <name type="scientific">Glossina morsitans morsitans</name>
    <name type="common">Savannah tsetse fly</name>
    <dbReference type="NCBI Taxonomy" id="37546"/>
    <lineage>
        <taxon>Eukaryota</taxon>
        <taxon>Metazoa</taxon>
        <taxon>Ecdysozoa</taxon>
        <taxon>Arthropoda</taxon>
        <taxon>Hexapoda</taxon>
        <taxon>Insecta</taxon>
        <taxon>Pterygota</taxon>
        <taxon>Neoptera</taxon>
        <taxon>Endopterygota</taxon>
        <taxon>Diptera</taxon>
        <taxon>Brachycera</taxon>
        <taxon>Muscomorpha</taxon>
        <taxon>Hippoboscoidea</taxon>
        <taxon>Glossinidae</taxon>
        <taxon>Glossina</taxon>
    </lineage>
</organism>
<dbReference type="VEuPathDB" id="VectorBase:GMOY009202"/>
<dbReference type="Proteomes" id="UP000092444">
    <property type="component" value="Unassembled WGS sequence"/>
</dbReference>
<name>A0A1B0G7A9_GLOMM</name>
<evidence type="ECO:0000313" key="1">
    <source>
        <dbReference type="EnsemblMetazoa" id="GMOY009202-PA"/>
    </source>
</evidence>
<dbReference type="EMBL" id="CCAG010010879">
    <property type="status" value="NOT_ANNOTATED_CDS"/>
    <property type="molecule type" value="Genomic_DNA"/>
</dbReference>
<reference evidence="1" key="1">
    <citation type="submission" date="2020-05" db="UniProtKB">
        <authorList>
            <consortium name="EnsemblMetazoa"/>
        </authorList>
    </citation>
    <scope>IDENTIFICATION</scope>
    <source>
        <strain evidence="1">Yale</strain>
    </source>
</reference>
<evidence type="ECO:0000313" key="2">
    <source>
        <dbReference type="Proteomes" id="UP000092444"/>
    </source>
</evidence>